<sequence>MILGAILLIFSLIIAFSDKDWDGTFSMALATVGLLVMFFMPLAGINESDAYVYQEKVISQEPIYSLETTTAVNGAFL</sequence>
<name>A0A4R2JMT5_9THEO</name>
<gene>
    <name evidence="2" type="ORF">EV203_1391</name>
</gene>
<keyword evidence="1" id="KW-0812">Transmembrane</keyword>
<comment type="caution">
    <text evidence="2">The sequence shown here is derived from an EMBL/GenBank/DDBJ whole genome shotgun (WGS) entry which is preliminary data.</text>
</comment>
<organism evidence="2 3">
    <name type="scientific">Caldanaerobacter subterraneus</name>
    <dbReference type="NCBI Taxonomy" id="911092"/>
    <lineage>
        <taxon>Bacteria</taxon>
        <taxon>Bacillati</taxon>
        <taxon>Bacillota</taxon>
        <taxon>Clostridia</taxon>
        <taxon>Thermoanaerobacterales</taxon>
        <taxon>Thermoanaerobacteraceae</taxon>
        <taxon>Caldanaerobacter</taxon>
    </lineage>
</organism>
<evidence type="ECO:0000313" key="2">
    <source>
        <dbReference type="EMBL" id="TCO55495.1"/>
    </source>
</evidence>
<accession>A0A4R2JMT5</accession>
<keyword evidence="1" id="KW-1133">Transmembrane helix</keyword>
<dbReference type="AlphaFoldDB" id="A0A4R2JMT5"/>
<reference evidence="2 3" key="1">
    <citation type="submission" date="2019-03" db="EMBL/GenBank/DDBJ databases">
        <title>Genomic Encyclopedia of Type Strains, Phase IV (KMG-IV): sequencing the most valuable type-strain genomes for metagenomic binning, comparative biology and taxonomic classification.</title>
        <authorList>
            <person name="Goeker M."/>
        </authorList>
    </citation>
    <scope>NUCLEOTIDE SEQUENCE [LARGE SCALE GENOMIC DNA]</scope>
    <source>
        <strain evidence="2 3">DSM 13054</strain>
    </source>
</reference>
<evidence type="ECO:0000256" key="1">
    <source>
        <dbReference type="SAM" id="Phobius"/>
    </source>
</evidence>
<feature type="transmembrane region" description="Helical" evidence="1">
    <location>
        <begin position="27"/>
        <end position="46"/>
    </location>
</feature>
<protein>
    <submittedName>
        <fullName evidence="2">Uncharacterized protein</fullName>
    </submittedName>
</protein>
<dbReference type="Proteomes" id="UP000294886">
    <property type="component" value="Unassembled WGS sequence"/>
</dbReference>
<dbReference type="RefSeq" id="WP_165911616.1">
    <property type="nucleotide sequence ID" value="NZ_SLWU01000039.1"/>
</dbReference>
<evidence type="ECO:0000313" key="3">
    <source>
        <dbReference type="Proteomes" id="UP000294886"/>
    </source>
</evidence>
<proteinExistence type="predicted"/>
<dbReference type="EMBL" id="SLWU01000039">
    <property type="protein sequence ID" value="TCO55495.1"/>
    <property type="molecule type" value="Genomic_DNA"/>
</dbReference>
<keyword evidence="1" id="KW-0472">Membrane</keyword>